<dbReference type="AlphaFoldDB" id="A0A364XZW6"/>
<feature type="transmembrane region" description="Helical" evidence="6">
    <location>
        <begin position="33"/>
        <end position="52"/>
    </location>
</feature>
<proteinExistence type="predicted"/>
<dbReference type="Gene3D" id="1.20.1250.20">
    <property type="entry name" value="MFS general substrate transporter like domains"/>
    <property type="match status" value="1"/>
</dbReference>
<comment type="subcellular location">
    <subcellularLocation>
        <location evidence="1">Endomembrane system</location>
        <topology evidence="1">Multi-pass membrane protein</topology>
    </subcellularLocation>
</comment>
<feature type="transmembrane region" description="Helical" evidence="6">
    <location>
        <begin position="174"/>
        <end position="195"/>
    </location>
</feature>
<feature type="transmembrane region" description="Helical" evidence="6">
    <location>
        <begin position="134"/>
        <end position="153"/>
    </location>
</feature>
<dbReference type="RefSeq" id="WP_112748690.1">
    <property type="nucleotide sequence ID" value="NZ_QMFY01000012.1"/>
</dbReference>
<feature type="transmembrane region" description="Helical" evidence="6">
    <location>
        <begin position="72"/>
        <end position="91"/>
    </location>
</feature>
<gene>
    <name evidence="7" type="ORF">DQQ10_19955</name>
</gene>
<keyword evidence="3 6" id="KW-0812">Transmembrane</keyword>
<organism evidence="7 8">
    <name type="scientific">Pseudochryseolinea flava</name>
    <dbReference type="NCBI Taxonomy" id="2059302"/>
    <lineage>
        <taxon>Bacteria</taxon>
        <taxon>Pseudomonadati</taxon>
        <taxon>Bacteroidota</taxon>
        <taxon>Cytophagia</taxon>
        <taxon>Cytophagales</taxon>
        <taxon>Fulvivirgaceae</taxon>
        <taxon>Pseudochryseolinea</taxon>
    </lineage>
</organism>
<protein>
    <submittedName>
        <fullName evidence="7">MFS transporter</fullName>
    </submittedName>
</protein>
<dbReference type="EMBL" id="QMFY01000012">
    <property type="protein sequence ID" value="RAV99176.1"/>
    <property type="molecule type" value="Genomic_DNA"/>
</dbReference>
<evidence type="ECO:0000256" key="1">
    <source>
        <dbReference type="ARBA" id="ARBA00004127"/>
    </source>
</evidence>
<dbReference type="InterPro" id="IPR036259">
    <property type="entry name" value="MFS_trans_sf"/>
</dbReference>
<name>A0A364XZW6_9BACT</name>
<dbReference type="OrthoDB" id="9768783at2"/>
<evidence type="ECO:0000256" key="4">
    <source>
        <dbReference type="ARBA" id="ARBA00022989"/>
    </source>
</evidence>
<feature type="transmembrane region" description="Helical" evidence="6">
    <location>
        <begin position="395"/>
        <end position="414"/>
    </location>
</feature>
<evidence type="ECO:0000256" key="6">
    <source>
        <dbReference type="SAM" id="Phobius"/>
    </source>
</evidence>
<comment type="caution">
    <text evidence="7">The sequence shown here is derived from an EMBL/GenBank/DDBJ whole genome shotgun (WGS) entry which is preliminary data.</text>
</comment>
<keyword evidence="2" id="KW-0813">Transport</keyword>
<keyword evidence="8" id="KW-1185">Reference proteome</keyword>
<dbReference type="InterPro" id="IPR024671">
    <property type="entry name" value="Atg22-like"/>
</dbReference>
<accession>A0A364XZW6</accession>
<evidence type="ECO:0000256" key="3">
    <source>
        <dbReference type="ARBA" id="ARBA00022692"/>
    </source>
</evidence>
<dbReference type="Proteomes" id="UP000251889">
    <property type="component" value="Unassembled WGS sequence"/>
</dbReference>
<feature type="transmembrane region" description="Helical" evidence="6">
    <location>
        <begin position="201"/>
        <end position="223"/>
    </location>
</feature>
<evidence type="ECO:0000313" key="7">
    <source>
        <dbReference type="EMBL" id="RAV99176.1"/>
    </source>
</evidence>
<dbReference type="InterPro" id="IPR050495">
    <property type="entry name" value="ATG22/LtaA_families"/>
</dbReference>
<dbReference type="SUPFAM" id="SSF103473">
    <property type="entry name" value="MFS general substrate transporter"/>
    <property type="match status" value="1"/>
</dbReference>
<evidence type="ECO:0000313" key="8">
    <source>
        <dbReference type="Proteomes" id="UP000251889"/>
    </source>
</evidence>
<feature type="transmembrane region" description="Helical" evidence="6">
    <location>
        <begin position="103"/>
        <end position="122"/>
    </location>
</feature>
<dbReference type="Pfam" id="PF11700">
    <property type="entry name" value="ATG22"/>
    <property type="match status" value="1"/>
</dbReference>
<dbReference type="PANTHER" id="PTHR23519">
    <property type="entry name" value="AUTOPHAGY-RELATED PROTEIN 22"/>
    <property type="match status" value="1"/>
</dbReference>
<feature type="transmembrane region" description="Helical" evidence="6">
    <location>
        <begin position="260"/>
        <end position="282"/>
    </location>
</feature>
<sequence length="454" mass="50140">MSGVTVDAPTNDSQPLSNPRTVRGWYMYDWANSVYNLVITTTFFPIYFVAITKSSYGEKVPFLGRTFKGTSLYDYALAFAYLAIAILLPILSSIADSRGNKKIFMQFFCYLGGFACMGLYWFDGSPESPPSVEWGLICFILAAIGYIGSLVFYNSYLPEIAAKADQDRVSAKGYAMGYIGSVILQIVGFALVVFVDSKAGSLLTFLLVGIWWIGFAQITFFTLPKTRSTGVKFQTSAFTAGFRELRKVSREIDAQPVLKWYLLAFFFYSMGVQTVMLAATLFGADVLGLPDTNLIVTVVLIQLVAIGGAMVMSRLSHRFGNLKVLMGVIVFWIFICIAAYLVAHLKETTQQNVEYYFYALAIGVGLVMGGIQSLSRSTYSKLMPATEDTASYFSFYDVAEKIAIVIGIFAFGYIDELFGMKNSVLSLIVFFVIGLIGLRIARKKQKRALATGNA</sequence>
<dbReference type="GO" id="GO:0012505">
    <property type="term" value="C:endomembrane system"/>
    <property type="evidence" value="ECO:0007669"/>
    <property type="project" value="UniProtKB-SubCell"/>
</dbReference>
<keyword evidence="5 6" id="KW-0472">Membrane</keyword>
<dbReference type="PANTHER" id="PTHR23519:SF1">
    <property type="entry name" value="AUTOPHAGY-RELATED PROTEIN 22"/>
    <property type="match status" value="1"/>
</dbReference>
<feature type="transmembrane region" description="Helical" evidence="6">
    <location>
        <begin position="324"/>
        <end position="343"/>
    </location>
</feature>
<evidence type="ECO:0000256" key="2">
    <source>
        <dbReference type="ARBA" id="ARBA00022448"/>
    </source>
</evidence>
<feature type="transmembrane region" description="Helical" evidence="6">
    <location>
        <begin position="355"/>
        <end position="374"/>
    </location>
</feature>
<keyword evidence="4 6" id="KW-1133">Transmembrane helix</keyword>
<feature type="transmembrane region" description="Helical" evidence="6">
    <location>
        <begin position="420"/>
        <end position="438"/>
    </location>
</feature>
<reference evidence="7 8" key="1">
    <citation type="submission" date="2018-06" db="EMBL/GenBank/DDBJ databases">
        <title>Chryseolinea flavus sp. nov., a member of the phylum Bacteroidetes isolated from soil.</title>
        <authorList>
            <person name="Li Y."/>
            <person name="Wang J."/>
        </authorList>
    </citation>
    <scope>NUCLEOTIDE SEQUENCE [LARGE SCALE GENOMIC DNA]</scope>
    <source>
        <strain evidence="7 8">SDU1-6</strain>
    </source>
</reference>
<evidence type="ECO:0000256" key="5">
    <source>
        <dbReference type="ARBA" id="ARBA00023136"/>
    </source>
</evidence>
<feature type="transmembrane region" description="Helical" evidence="6">
    <location>
        <begin position="294"/>
        <end position="312"/>
    </location>
</feature>